<dbReference type="PIRSF" id="PIRSF000350">
    <property type="entry name" value="Mercury_reductase_MerA"/>
    <property type="match status" value="1"/>
</dbReference>
<dbReference type="Pfam" id="PF07992">
    <property type="entry name" value="Pyr_redox_2"/>
    <property type="match status" value="1"/>
</dbReference>
<dbReference type="PANTHER" id="PTHR22912:SF151">
    <property type="entry name" value="DIHYDROLIPOYL DEHYDROGENASE, MITOCHONDRIAL"/>
    <property type="match status" value="1"/>
</dbReference>
<evidence type="ECO:0000256" key="11">
    <source>
        <dbReference type="SAM" id="MobiDB-lite"/>
    </source>
</evidence>
<evidence type="ECO:0000256" key="5">
    <source>
        <dbReference type="ARBA" id="ARBA00023002"/>
    </source>
</evidence>
<comment type="catalytic activity">
    <reaction evidence="9 10">
        <text>N(6)-[(R)-dihydrolipoyl]-L-lysyl-[protein] + NAD(+) = N(6)-[(R)-lipoyl]-L-lysyl-[protein] + NADH + H(+)</text>
        <dbReference type="Rhea" id="RHEA:15045"/>
        <dbReference type="Rhea" id="RHEA-COMP:10474"/>
        <dbReference type="Rhea" id="RHEA-COMP:10475"/>
        <dbReference type="ChEBI" id="CHEBI:15378"/>
        <dbReference type="ChEBI" id="CHEBI:57540"/>
        <dbReference type="ChEBI" id="CHEBI:57945"/>
        <dbReference type="ChEBI" id="CHEBI:83099"/>
        <dbReference type="ChEBI" id="CHEBI:83100"/>
        <dbReference type="EC" id="1.8.1.4"/>
    </reaction>
</comment>
<gene>
    <name evidence="14" type="primary">lpdA</name>
    <name evidence="14" type="ORF">N5W20_07395</name>
</gene>
<organism evidence="14 15">
    <name type="scientific">Candidatus Kirkpatrickella diaphorinae</name>
    <dbReference type="NCBI Taxonomy" id="2984322"/>
    <lineage>
        <taxon>Bacteria</taxon>
        <taxon>Pseudomonadati</taxon>
        <taxon>Pseudomonadota</taxon>
        <taxon>Alphaproteobacteria</taxon>
        <taxon>Acetobacterales</taxon>
        <taxon>Acetobacteraceae</taxon>
        <taxon>Candidatus Kirkpatrickella</taxon>
    </lineage>
</organism>
<keyword evidence="15" id="KW-1185">Reference proteome</keyword>
<dbReference type="InterPro" id="IPR004099">
    <property type="entry name" value="Pyr_nucl-diS_OxRdtase_dimer"/>
</dbReference>
<evidence type="ECO:0000313" key="15">
    <source>
        <dbReference type="Proteomes" id="UP001163831"/>
    </source>
</evidence>
<dbReference type="InterPro" id="IPR023753">
    <property type="entry name" value="FAD/NAD-binding_dom"/>
</dbReference>
<evidence type="ECO:0000256" key="1">
    <source>
        <dbReference type="ARBA" id="ARBA00007532"/>
    </source>
</evidence>
<feature type="compositionally biased region" description="Basic and acidic residues" evidence="11">
    <location>
        <begin position="1"/>
        <end position="15"/>
    </location>
</feature>
<comment type="cofactor">
    <cofactor evidence="10">
        <name>FAD</name>
        <dbReference type="ChEBI" id="CHEBI:57692"/>
    </cofactor>
    <text evidence="10">Binds 1 FAD per subunit.</text>
</comment>
<dbReference type="Proteomes" id="UP001163831">
    <property type="component" value="Chromosome"/>
</dbReference>
<evidence type="ECO:0000256" key="4">
    <source>
        <dbReference type="ARBA" id="ARBA00022827"/>
    </source>
</evidence>
<evidence type="ECO:0000259" key="12">
    <source>
        <dbReference type="Pfam" id="PF02852"/>
    </source>
</evidence>
<dbReference type="InterPro" id="IPR001100">
    <property type="entry name" value="Pyr_nuc-diS_OxRdtase"/>
</dbReference>
<keyword evidence="3 10" id="KW-0285">Flavoprotein</keyword>
<keyword evidence="7" id="KW-1015">Disulfide bond</keyword>
<dbReference type="InterPro" id="IPR036188">
    <property type="entry name" value="FAD/NAD-bd_sf"/>
</dbReference>
<dbReference type="InterPro" id="IPR050151">
    <property type="entry name" value="Class-I_Pyr_Nuc-Dis_Oxidored"/>
</dbReference>
<evidence type="ECO:0000259" key="13">
    <source>
        <dbReference type="Pfam" id="PF07992"/>
    </source>
</evidence>
<dbReference type="PANTHER" id="PTHR22912">
    <property type="entry name" value="DISULFIDE OXIDOREDUCTASE"/>
    <property type="match status" value="1"/>
</dbReference>
<evidence type="ECO:0000256" key="10">
    <source>
        <dbReference type="RuleBase" id="RU003692"/>
    </source>
</evidence>
<keyword evidence="6 10" id="KW-0520">NAD</keyword>
<keyword evidence="5 10" id="KW-0560">Oxidoreductase</keyword>
<feature type="region of interest" description="Disordered" evidence="11">
    <location>
        <begin position="1"/>
        <end position="20"/>
    </location>
</feature>
<dbReference type="SUPFAM" id="SSF51905">
    <property type="entry name" value="FAD/NAD(P)-binding domain"/>
    <property type="match status" value="1"/>
</dbReference>
<keyword evidence="8 10" id="KW-0676">Redox-active center</keyword>
<dbReference type="NCBIfam" id="TIGR01350">
    <property type="entry name" value="lipoamide_DH"/>
    <property type="match status" value="1"/>
</dbReference>
<evidence type="ECO:0000256" key="7">
    <source>
        <dbReference type="ARBA" id="ARBA00023157"/>
    </source>
</evidence>
<dbReference type="EMBL" id="CP107052">
    <property type="protein sequence ID" value="UYH50925.1"/>
    <property type="molecule type" value="Genomic_DNA"/>
</dbReference>
<comment type="miscellaneous">
    <text evidence="10">The active site is a redox-active disulfide bond.</text>
</comment>
<keyword evidence="4 10" id="KW-0274">FAD</keyword>
<dbReference type="Gene3D" id="3.50.50.60">
    <property type="entry name" value="FAD/NAD(P)-binding domain"/>
    <property type="match status" value="2"/>
</dbReference>
<dbReference type="PRINTS" id="PR00411">
    <property type="entry name" value="PNDRDTASEI"/>
</dbReference>
<evidence type="ECO:0000256" key="8">
    <source>
        <dbReference type="ARBA" id="ARBA00023284"/>
    </source>
</evidence>
<evidence type="ECO:0000256" key="9">
    <source>
        <dbReference type="ARBA" id="ARBA00049187"/>
    </source>
</evidence>
<dbReference type="RefSeq" id="WP_319806517.1">
    <property type="nucleotide sequence ID" value="NZ_CP107052.1"/>
</dbReference>
<name>A0ABY6GHN0_9PROT</name>
<reference evidence="14" key="1">
    <citation type="submission" date="2022-10" db="EMBL/GenBank/DDBJ databases">
        <title>Candidatus Kirkpatrella diaphorinas gen. nov., sp. nov., an uncultured endosymbiont identified in a population of Diaphorina citri from Hawaii.</title>
        <authorList>
            <person name="Henry E.M."/>
            <person name="Carlson C.R."/>
            <person name="Kuo Y.-W."/>
        </authorList>
    </citation>
    <scope>NUCLEOTIDE SEQUENCE</scope>
    <source>
        <strain evidence="14">CADCRV1</strain>
    </source>
</reference>
<evidence type="ECO:0000256" key="2">
    <source>
        <dbReference type="ARBA" id="ARBA00012608"/>
    </source>
</evidence>
<evidence type="ECO:0000256" key="6">
    <source>
        <dbReference type="ARBA" id="ARBA00023027"/>
    </source>
</evidence>
<dbReference type="Gene3D" id="3.30.390.30">
    <property type="match status" value="1"/>
</dbReference>
<accession>A0ABY6GHN0</accession>
<dbReference type="PRINTS" id="PR00368">
    <property type="entry name" value="FADPNR"/>
</dbReference>
<feature type="domain" description="Pyridine nucleotide-disulphide oxidoreductase dimerisation" evidence="12">
    <location>
        <begin position="369"/>
        <end position="478"/>
    </location>
</feature>
<dbReference type="PROSITE" id="PS00076">
    <property type="entry name" value="PYRIDINE_REDOX_1"/>
    <property type="match status" value="1"/>
</dbReference>
<dbReference type="SUPFAM" id="SSF55424">
    <property type="entry name" value="FAD/NAD-linked reductases, dimerisation (C-terminal) domain"/>
    <property type="match status" value="1"/>
</dbReference>
<dbReference type="GO" id="GO:0004148">
    <property type="term" value="F:dihydrolipoyl dehydrogenase (NADH) activity"/>
    <property type="evidence" value="ECO:0007669"/>
    <property type="project" value="UniProtKB-EC"/>
</dbReference>
<protein>
    <recommendedName>
        <fullName evidence="2 10">Dihydrolipoyl dehydrogenase</fullName>
        <ecNumber evidence="2 10">1.8.1.4</ecNumber>
    </recommendedName>
</protein>
<dbReference type="InterPro" id="IPR006258">
    <property type="entry name" value="Lipoamide_DH"/>
</dbReference>
<sequence length="488" mass="51997">MARVQEKGTEADVKKPSATTPGLHEEFDVTVIGAGPGGYICAVRAAQLGLKVLCVDKRKEAGGTCLNVGCIPSKALLHATERLVEARDLFPRMGIQCGEVKADLAAMMANKDRIVSETVKGVAFLFKKYQVTFRTGHASIKSPDCIVLDGEEVRTKRIVIATGSAPATLGGIEIDEKQIVTSTGALKLPHVPRHLIIVGAGVIGLELGSVWRRLGADVTIVEFADHIAPGFDRDMSKQLARSLQKLGINFRLNTKVTQVDKRADGLTVRVSPSDATGAEGEEALSCDTLLVATGRRPVTEGLGLEALDIKRDQRGHIIIDENFNTSCPGIYAIGDVVPGPMLAHKAEEEGYALANHLAGHPHHIRRDLIPGVIYTHPEVAMVGATEESLKAQNATYRVGTYPFMANGRARANCDTEGSVKILTCERTDTLLGIHIIGPSAGELIAEPALAMNFGASAEDIALSCHAHPTLSEAVKEAALAAFDRPLNL</sequence>
<feature type="domain" description="FAD/NAD(P)-binding" evidence="13">
    <location>
        <begin position="27"/>
        <end position="350"/>
    </location>
</feature>
<comment type="similarity">
    <text evidence="1 10">Belongs to the class-I pyridine nucleotide-disulfide oxidoreductase family.</text>
</comment>
<dbReference type="EC" id="1.8.1.4" evidence="2 10"/>
<proteinExistence type="inferred from homology"/>
<dbReference type="InterPro" id="IPR016156">
    <property type="entry name" value="FAD/NAD-linked_Rdtase_dimer_sf"/>
</dbReference>
<evidence type="ECO:0000313" key="14">
    <source>
        <dbReference type="EMBL" id="UYH50925.1"/>
    </source>
</evidence>
<evidence type="ECO:0000256" key="3">
    <source>
        <dbReference type="ARBA" id="ARBA00022630"/>
    </source>
</evidence>
<dbReference type="Pfam" id="PF02852">
    <property type="entry name" value="Pyr_redox_dim"/>
    <property type="match status" value="1"/>
</dbReference>
<dbReference type="InterPro" id="IPR012999">
    <property type="entry name" value="Pyr_OxRdtase_I_AS"/>
</dbReference>